<keyword evidence="6 11" id="KW-0732">Signal</keyword>
<organism evidence="13 14">
    <name type="scientific">Azospirillum thermophilum</name>
    <dbReference type="NCBI Taxonomy" id="2202148"/>
    <lineage>
        <taxon>Bacteria</taxon>
        <taxon>Pseudomonadati</taxon>
        <taxon>Pseudomonadota</taxon>
        <taxon>Alphaproteobacteria</taxon>
        <taxon>Rhodospirillales</taxon>
        <taxon>Azospirillaceae</taxon>
        <taxon>Azospirillum</taxon>
    </lineage>
</organism>
<keyword evidence="9" id="KW-0472">Membrane</keyword>
<evidence type="ECO:0000256" key="6">
    <source>
        <dbReference type="ARBA" id="ARBA00022729"/>
    </source>
</evidence>
<evidence type="ECO:0000256" key="1">
    <source>
        <dbReference type="ARBA" id="ARBA00004571"/>
    </source>
</evidence>
<feature type="chain" id="PRO_5015490174" evidence="11">
    <location>
        <begin position="24"/>
        <end position="373"/>
    </location>
</feature>
<dbReference type="GO" id="GO:0009279">
    <property type="term" value="C:cell outer membrane"/>
    <property type="evidence" value="ECO:0007669"/>
    <property type="project" value="UniProtKB-SubCell"/>
</dbReference>
<dbReference type="Proteomes" id="UP000245629">
    <property type="component" value="Chromosome 2"/>
</dbReference>
<dbReference type="Pfam" id="PF13609">
    <property type="entry name" value="Porin_4"/>
    <property type="match status" value="1"/>
</dbReference>
<evidence type="ECO:0000256" key="5">
    <source>
        <dbReference type="ARBA" id="ARBA00022692"/>
    </source>
</evidence>
<evidence type="ECO:0000256" key="7">
    <source>
        <dbReference type="ARBA" id="ARBA00023065"/>
    </source>
</evidence>
<evidence type="ECO:0000256" key="10">
    <source>
        <dbReference type="ARBA" id="ARBA00023237"/>
    </source>
</evidence>
<dbReference type="OrthoDB" id="6758483at2"/>
<comment type="subunit">
    <text evidence="2">Homotrimer.</text>
</comment>
<dbReference type="PANTHER" id="PTHR34501:SF9">
    <property type="entry name" value="MAJOR OUTER MEMBRANE PROTEIN P.IA"/>
    <property type="match status" value="1"/>
</dbReference>
<evidence type="ECO:0000256" key="8">
    <source>
        <dbReference type="ARBA" id="ARBA00023114"/>
    </source>
</evidence>
<dbReference type="GO" id="GO:0015288">
    <property type="term" value="F:porin activity"/>
    <property type="evidence" value="ECO:0007669"/>
    <property type="project" value="UniProtKB-KW"/>
</dbReference>
<evidence type="ECO:0000256" key="3">
    <source>
        <dbReference type="ARBA" id="ARBA00022448"/>
    </source>
</evidence>
<keyword evidence="3" id="KW-0813">Transport</keyword>
<feature type="signal peptide" evidence="11">
    <location>
        <begin position="1"/>
        <end position="23"/>
    </location>
</feature>
<evidence type="ECO:0000256" key="2">
    <source>
        <dbReference type="ARBA" id="ARBA00011233"/>
    </source>
</evidence>
<keyword evidence="8" id="KW-0626">Porin</keyword>
<evidence type="ECO:0000256" key="11">
    <source>
        <dbReference type="SAM" id="SignalP"/>
    </source>
</evidence>
<dbReference type="RefSeq" id="WP_109325751.1">
    <property type="nucleotide sequence ID" value="NZ_CP029353.1"/>
</dbReference>
<comment type="subcellular location">
    <subcellularLocation>
        <location evidence="1">Cell outer membrane</location>
        <topology evidence="1">Multi-pass membrane protein</topology>
    </subcellularLocation>
</comment>
<dbReference type="GO" id="GO:0006811">
    <property type="term" value="P:monoatomic ion transport"/>
    <property type="evidence" value="ECO:0007669"/>
    <property type="project" value="UniProtKB-KW"/>
</dbReference>
<evidence type="ECO:0000313" key="14">
    <source>
        <dbReference type="Proteomes" id="UP000245629"/>
    </source>
</evidence>
<keyword evidence="14" id="KW-1185">Reference proteome</keyword>
<keyword evidence="4" id="KW-1134">Transmembrane beta strand</keyword>
<evidence type="ECO:0000256" key="4">
    <source>
        <dbReference type="ARBA" id="ARBA00022452"/>
    </source>
</evidence>
<dbReference type="KEGG" id="azz:DEW08_07170"/>
<evidence type="ECO:0000259" key="12">
    <source>
        <dbReference type="Pfam" id="PF13609"/>
    </source>
</evidence>
<dbReference type="SUPFAM" id="SSF56935">
    <property type="entry name" value="Porins"/>
    <property type="match status" value="1"/>
</dbReference>
<accession>A0A2S2CNW2</accession>
<feature type="domain" description="Porin" evidence="12">
    <location>
        <begin position="10"/>
        <end position="355"/>
    </location>
</feature>
<reference evidence="14" key="1">
    <citation type="submission" date="2018-05" db="EMBL/GenBank/DDBJ databases">
        <title>Azospirillum thermophila sp. nov., a novel isolated from hot spring.</title>
        <authorList>
            <person name="Zhao Z."/>
        </authorList>
    </citation>
    <scope>NUCLEOTIDE SEQUENCE [LARGE SCALE GENOMIC DNA]</scope>
    <source>
        <strain evidence="14">CFH 70021</strain>
    </source>
</reference>
<gene>
    <name evidence="13" type="ORF">DEW08_07170</name>
</gene>
<dbReference type="InterPro" id="IPR033900">
    <property type="entry name" value="Gram_neg_porin_domain"/>
</dbReference>
<dbReference type="InterPro" id="IPR050298">
    <property type="entry name" value="Gram-neg_bact_OMP"/>
</dbReference>
<proteinExistence type="predicted"/>
<keyword evidence="7" id="KW-0406">Ion transport</keyword>
<evidence type="ECO:0000313" key="13">
    <source>
        <dbReference type="EMBL" id="AWK86060.1"/>
    </source>
</evidence>
<keyword evidence="5" id="KW-0812">Transmembrane</keyword>
<dbReference type="EMBL" id="CP029353">
    <property type="protein sequence ID" value="AWK86060.1"/>
    <property type="molecule type" value="Genomic_DNA"/>
</dbReference>
<sequence length="373" mass="39214">MKRSLTLGCAAIALAATCGTASAQKFDVMIGGDAYFEAGFVDQDRDQGLRTTEFRNRMRLVVTPTAKADNGLEYGARLRLRAVDNGTGGRTTDNDRAFIFVSGAFGTVQAGTINGLSDEYGVIGPNPDGVQGSPDGNWAAFYAATDRRGVSVGLPYVIGSLRTLESGDASTKVIYLSPSFSGFKLGAAYTPTEGSSNTNVNRVKRTSSNFRDMGEVQATYTGEFSGVSIEGSAAYQFGKADAPTNIEDLSSVHAGLNVGYAGFKLGGSYAYSGKSGYAKGSTGLDKQQVWLVGAQYTTGPLILAATYTDARGAVGLGLTGAANNARTHLWQAGVTYTVAPGLTTGLEYSYVDNKQGTLNNDANIIMWDTRFAF</sequence>
<dbReference type="InterPro" id="IPR023614">
    <property type="entry name" value="Porin_dom_sf"/>
</dbReference>
<keyword evidence="10" id="KW-0998">Cell outer membrane</keyword>
<evidence type="ECO:0000256" key="9">
    <source>
        <dbReference type="ARBA" id="ARBA00023136"/>
    </source>
</evidence>
<name>A0A2S2CNW2_9PROT</name>
<dbReference type="Gene3D" id="2.40.160.10">
    <property type="entry name" value="Porin"/>
    <property type="match status" value="1"/>
</dbReference>
<dbReference type="GO" id="GO:0046930">
    <property type="term" value="C:pore complex"/>
    <property type="evidence" value="ECO:0007669"/>
    <property type="project" value="UniProtKB-KW"/>
</dbReference>
<dbReference type="AlphaFoldDB" id="A0A2S2CNW2"/>
<dbReference type="PANTHER" id="PTHR34501">
    <property type="entry name" value="PROTEIN YDDL-RELATED"/>
    <property type="match status" value="1"/>
</dbReference>
<protein>
    <submittedName>
        <fullName evidence="13">Porin</fullName>
    </submittedName>
</protein>